<dbReference type="GO" id="GO:0008483">
    <property type="term" value="F:transaminase activity"/>
    <property type="evidence" value="ECO:0007669"/>
    <property type="project" value="UniProtKB-KW"/>
</dbReference>
<evidence type="ECO:0000256" key="3">
    <source>
        <dbReference type="ARBA" id="ARBA00022898"/>
    </source>
</evidence>
<dbReference type="CDD" id="cd00449">
    <property type="entry name" value="PLPDE_IV"/>
    <property type="match status" value="1"/>
</dbReference>
<name>A0A4R5D977_9ACTN</name>
<dbReference type="FunCoup" id="A0A4R5D977">
    <property type="interactions" value="205"/>
</dbReference>
<evidence type="ECO:0000313" key="6">
    <source>
        <dbReference type="EMBL" id="TDE08450.1"/>
    </source>
</evidence>
<dbReference type="FunFam" id="3.20.10.10:FF:000002">
    <property type="entry name" value="D-alanine aminotransferase"/>
    <property type="match status" value="1"/>
</dbReference>
<dbReference type="RefSeq" id="WP_131896721.1">
    <property type="nucleotide sequence ID" value="NZ_SMKZ01000024.1"/>
</dbReference>
<dbReference type="InterPro" id="IPR018300">
    <property type="entry name" value="Aminotrans_IV_CS"/>
</dbReference>
<keyword evidence="6" id="KW-0032">Aminotransferase</keyword>
<dbReference type="PANTHER" id="PTHR42743:SF2">
    <property type="entry name" value="AMINODEOXYCHORISMATE LYASE"/>
    <property type="match status" value="1"/>
</dbReference>
<dbReference type="InterPro" id="IPR043131">
    <property type="entry name" value="BCAT-like_N"/>
</dbReference>
<dbReference type="InterPro" id="IPR043132">
    <property type="entry name" value="BCAT-like_C"/>
</dbReference>
<comment type="similarity">
    <text evidence="2 4">Belongs to the class-IV pyridoxal-phosphate-dependent aminotransferase family.</text>
</comment>
<dbReference type="GO" id="GO:0005829">
    <property type="term" value="C:cytosol"/>
    <property type="evidence" value="ECO:0007669"/>
    <property type="project" value="TreeGrafter"/>
</dbReference>
<dbReference type="Pfam" id="PF01063">
    <property type="entry name" value="Aminotran_4"/>
    <property type="match status" value="1"/>
</dbReference>
<dbReference type="SUPFAM" id="SSF56752">
    <property type="entry name" value="D-aminoacid aminotransferase-like PLP-dependent enzymes"/>
    <property type="match status" value="1"/>
</dbReference>
<dbReference type="Gene3D" id="3.20.10.10">
    <property type="entry name" value="D-amino Acid Aminotransferase, subunit A, domain 2"/>
    <property type="match status" value="1"/>
</dbReference>
<keyword evidence="6" id="KW-0808">Transferase</keyword>
<comment type="caution">
    <text evidence="6">The sequence shown here is derived from an EMBL/GenBank/DDBJ whole genome shotgun (WGS) entry which is preliminary data.</text>
</comment>
<evidence type="ECO:0000313" key="7">
    <source>
        <dbReference type="Proteomes" id="UP000294739"/>
    </source>
</evidence>
<reference evidence="6 7" key="1">
    <citation type="submission" date="2019-03" db="EMBL/GenBank/DDBJ databases">
        <title>Draft genome sequences of novel Actinobacteria.</title>
        <authorList>
            <person name="Sahin N."/>
            <person name="Ay H."/>
            <person name="Saygin H."/>
        </authorList>
    </citation>
    <scope>NUCLEOTIDE SEQUENCE [LARGE SCALE GENOMIC DNA]</scope>
    <source>
        <strain evidence="6 7">5K138</strain>
    </source>
</reference>
<dbReference type="InParanoid" id="A0A4R5D977"/>
<dbReference type="Gene3D" id="3.30.470.10">
    <property type="match status" value="1"/>
</dbReference>
<dbReference type="InterPro" id="IPR001544">
    <property type="entry name" value="Aminotrans_IV"/>
</dbReference>
<sequence length="310" mass="33007">MSMNEGTDPAAADPEWAAWIDGSLCSGRGAAVPVWDRAFLYGDGCFEGMRVRGGLLFRPQDHLARLRRSAAALGVQLQWRPDQLIAAVAQVMAANELTDAHVRVIVSRGASAPGGLDPRPATRPRVVVIAYPLPLRERPVRVMISSITRKAPRSVDAGIKSLNSLDAILAKQQANAAGMDDAFMLDGDGTIAEATTTNVFVVRDGRVATPTTRAALPGITRRTVIELLREADVEIVERDVTWGELYCADECFLTGTAAGIVPVSAVDGREPAAAPGQITTLVSEAYARTVTRADLTIDLAQQRAEPAAAE</sequence>
<dbReference type="EMBL" id="SMKZ01000024">
    <property type="protein sequence ID" value="TDE08450.1"/>
    <property type="molecule type" value="Genomic_DNA"/>
</dbReference>
<evidence type="ECO:0000256" key="4">
    <source>
        <dbReference type="RuleBase" id="RU004106"/>
    </source>
</evidence>
<evidence type="ECO:0000256" key="1">
    <source>
        <dbReference type="ARBA" id="ARBA00001933"/>
    </source>
</evidence>
<accession>A0A4R5D977</accession>
<dbReference type="PROSITE" id="PS00770">
    <property type="entry name" value="AA_TRANSFER_CLASS_4"/>
    <property type="match status" value="1"/>
</dbReference>
<dbReference type="GO" id="GO:0008696">
    <property type="term" value="F:4-amino-4-deoxychorismate lyase activity"/>
    <property type="evidence" value="ECO:0007669"/>
    <property type="project" value="TreeGrafter"/>
</dbReference>
<dbReference type="Proteomes" id="UP000294739">
    <property type="component" value="Unassembled WGS sequence"/>
</dbReference>
<dbReference type="InterPro" id="IPR036038">
    <property type="entry name" value="Aminotransferase-like"/>
</dbReference>
<organism evidence="6 7">
    <name type="scientific">Jiangella asiatica</name>
    <dbReference type="NCBI Taxonomy" id="2530372"/>
    <lineage>
        <taxon>Bacteria</taxon>
        <taxon>Bacillati</taxon>
        <taxon>Actinomycetota</taxon>
        <taxon>Actinomycetes</taxon>
        <taxon>Jiangellales</taxon>
        <taxon>Jiangellaceae</taxon>
        <taxon>Jiangella</taxon>
    </lineage>
</organism>
<dbReference type="InterPro" id="IPR050571">
    <property type="entry name" value="Class-IV_PLP-Dep_Aminotrnsfr"/>
</dbReference>
<dbReference type="PANTHER" id="PTHR42743">
    <property type="entry name" value="AMINO-ACID AMINOTRANSFERASE"/>
    <property type="match status" value="1"/>
</dbReference>
<protein>
    <submittedName>
        <fullName evidence="6">Branched-chain amino acid aminotransferase</fullName>
    </submittedName>
</protein>
<proteinExistence type="inferred from homology"/>
<keyword evidence="7" id="KW-1185">Reference proteome</keyword>
<evidence type="ECO:0000256" key="5">
    <source>
        <dbReference type="RuleBase" id="RU004516"/>
    </source>
</evidence>
<dbReference type="OrthoDB" id="9804984at2"/>
<gene>
    <name evidence="6" type="ORF">E1269_17220</name>
</gene>
<dbReference type="AlphaFoldDB" id="A0A4R5D977"/>
<dbReference type="GO" id="GO:0008153">
    <property type="term" value="P:4-aminobenzoate biosynthetic process"/>
    <property type="evidence" value="ECO:0007669"/>
    <property type="project" value="TreeGrafter"/>
</dbReference>
<comment type="cofactor">
    <cofactor evidence="1 5">
        <name>pyridoxal 5'-phosphate</name>
        <dbReference type="ChEBI" id="CHEBI:597326"/>
    </cofactor>
</comment>
<evidence type="ECO:0000256" key="2">
    <source>
        <dbReference type="ARBA" id="ARBA00009320"/>
    </source>
</evidence>
<keyword evidence="3 5" id="KW-0663">Pyridoxal phosphate</keyword>